<gene>
    <name evidence="2" type="ORF">Mal48_17360</name>
</gene>
<proteinExistence type="predicted"/>
<keyword evidence="3" id="KW-1185">Reference proteome</keyword>
<evidence type="ECO:0000313" key="3">
    <source>
        <dbReference type="Proteomes" id="UP000315724"/>
    </source>
</evidence>
<feature type="signal peptide" evidence="1">
    <location>
        <begin position="1"/>
        <end position="26"/>
    </location>
</feature>
<sequence precursor="true">MTFRNIFSRFATMSLICVLGAAMLIAEEKSSTDSEAVEEQKEIPRVSLDEAREQAELMHLLYNSTLETLHDRYFHGDRAMVPARAMIDVFRDMERRTHTKARWISASLKPMSIDNKPETDFEKRAAMNISKGESKFETVEDGYYRRAGSISLNHGCVGCHAGLSNTSTARQFAGLVISVPVKKGVVLNSDANSSPKPSAKSTKLE</sequence>
<organism evidence="2 3">
    <name type="scientific">Thalassoglobus polymorphus</name>
    <dbReference type="NCBI Taxonomy" id="2527994"/>
    <lineage>
        <taxon>Bacteria</taxon>
        <taxon>Pseudomonadati</taxon>
        <taxon>Planctomycetota</taxon>
        <taxon>Planctomycetia</taxon>
        <taxon>Planctomycetales</taxon>
        <taxon>Planctomycetaceae</taxon>
        <taxon>Thalassoglobus</taxon>
    </lineage>
</organism>
<evidence type="ECO:0000256" key="1">
    <source>
        <dbReference type="SAM" id="SignalP"/>
    </source>
</evidence>
<dbReference type="AlphaFoldDB" id="A0A517QLG0"/>
<dbReference type="RefSeq" id="WP_231739953.1">
    <property type="nucleotide sequence ID" value="NZ_CP036267.1"/>
</dbReference>
<accession>A0A517QLG0</accession>
<protein>
    <recommendedName>
        <fullName evidence="4">DUF3365 domain-containing protein</fullName>
    </recommendedName>
</protein>
<dbReference type="KEGG" id="tpol:Mal48_17360"/>
<reference evidence="2 3" key="1">
    <citation type="submission" date="2019-02" db="EMBL/GenBank/DDBJ databases">
        <title>Deep-cultivation of Planctomycetes and their phenomic and genomic characterization uncovers novel biology.</title>
        <authorList>
            <person name="Wiegand S."/>
            <person name="Jogler M."/>
            <person name="Boedeker C."/>
            <person name="Pinto D."/>
            <person name="Vollmers J."/>
            <person name="Rivas-Marin E."/>
            <person name="Kohn T."/>
            <person name="Peeters S.H."/>
            <person name="Heuer A."/>
            <person name="Rast P."/>
            <person name="Oberbeckmann S."/>
            <person name="Bunk B."/>
            <person name="Jeske O."/>
            <person name="Meyerdierks A."/>
            <person name="Storesund J.E."/>
            <person name="Kallscheuer N."/>
            <person name="Luecker S."/>
            <person name="Lage O.M."/>
            <person name="Pohl T."/>
            <person name="Merkel B.J."/>
            <person name="Hornburger P."/>
            <person name="Mueller R.-W."/>
            <person name="Bruemmer F."/>
            <person name="Labrenz M."/>
            <person name="Spormann A.M."/>
            <person name="Op den Camp H."/>
            <person name="Overmann J."/>
            <person name="Amann R."/>
            <person name="Jetten M.S.M."/>
            <person name="Mascher T."/>
            <person name="Medema M.H."/>
            <person name="Devos D.P."/>
            <person name="Kaster A.-K."/>
            <person name="Ovreas L."/>
            <person name="Rohde M."/>
            <person name="Galperin M.Y."/>
            <person name="Jogler C."/>
        </authorList>
    </citation>
    <scope>NUCLEOTIDE SEQUENCE [LARGE SCALE GENOMIC DNA]</scope>
    <source>
        <strain evidence="2 3">Mal48</strain>
    </source>
</reference>
<dbReference type="Proteomes" id="UP000315724">
    <property type="component" value="Chromosome"/>
</dbReference>
<name>A0A517QLG0_9PLAN</name>
<feature type="chain" id="PRO_5022187942" description="DUF3365 domain-containing protein" evidence="1">
    <location>
        <begin position="27"/>
        <end position="205"/>
    </location>
</feature>
<evidence type="ECO:0008006" key="4">
    <source>
        <dbReference type="Google" id="ProtNLM"/>
    </source>
</evidence>
<evidence type="ECO:0000313" key="2">
    <source>
        <dbReference type="EMBL" id="QDT32490.1"/>
    </source>
</evidence>
<dbReference type="EMBL" id="CP036267">
    <property type="protein sequence ID" value="QDT32490.1"/>
    <property type="molecule type" value="Genomic_DNA"/>
</dbReference>
<keyword evidence="1" id="KW-0732">Signal</keyword>